<dbReference type="EMBL" id="HBKO01031093">
    <property type="protein sequence ID" value="CAE2247464.1"/>
    <property type="molecule type" value="Transcribed_RNA"/>
</dbReference>
<gene>
    <name evidence="2" type="ORF">CPOL0286_LOCUS14151</name>
</gene>
<dbReference type="AlphaFoldDB" id="A0A6V4W211"/>
<sequence length="115" mass="12803">MKQWAWRALAAAREEIHLAVESVMEDLEGLSAGCSGMPSDSLASDQHADQPAGTFFELSEPGAEQADDDDVLRVDDLVAPVPTRAEYEQELPETRADYGFEIIDWEEECQVLSFR</sequence>
<organism evidence="2">
    <name type="scientific">Prymnesium polylepis</name>
    <dbReference type="NCBI Taxonomy" id="72548"/>
    <lineage>
        <taxon>Eukaryota</taxon>
        <taxon>Haptista</taxon>
        <taxon>Haptophyta</taxon>
        <taxon>Prymnesiophyceae</taxon>
        <taxon>Prymnesiales</taxon>
        <taxon>Prymnesiaceae</taxon>
        <taxon>Prymnesium</taxon>
    </lineage>
</organism>
<proteinExistence type="predicted"/>
<protein>
    <submittedName>
        <fullName evidence="2">Uncharacterized protein</fullName>
    </submittedName>
</protein>
<name>A0A6V4W211_9EUKA</name>
<accession>A0A6V4W211</accession>
<evidence type="ECO:0000313" key="2">
    <source>
        <dbReference type="EMBL" id="CAE2247464.1"/>
    </source>
</evidence>
<feature type="region of interest" description="Disordered" evidence="1">
    <location>
        <begin position="34"/>
        <end position="53"/>
    </location>
</feature>
<evidence type="ECO:0000256" key="1">
    <source>
        <dbReference type="SAM" id="MobiDB-lite"/>
    </source>
</evidence>
<reference evidence="2" key="1">
    <citation type="submission" date="2021-01" db="EMBL/GenBank/DDBJ databases">
        <authorList>
            <person name="Corre E."/>
            <person name="Pelletier E."/>
            <person name="Niang G."/>
            <person name="Scheremetjew M."/>
            <person name="Finn R."/>
            <person name="Kale V."/>
            <person name="Holt S."/>
            <person name="Cochrane G."/>
            <person name="Meng A."/>
            <person name="Brown T."/>
            <person name="Cohen L."/>
        </authorList>
    </citation>
    <scope>NUCLEOTIDE SEQUENCE</scope>
    <source>
        <strain evidence="2">UIO037</strain>
    </source>
</reference>